<sequence length="100" mass="11293">MASWATRCTWVMMLGLFLLAADNFGSVHGLRTRQYHIHKLHAEDSLPSNREVTGDMDSESLLHNDIVRKLNSGRKLLQRMTPPSKPSVPMSPKREPPAND</sequence>
<reference evidence="3 5" key="2">
    <citation type="journal article" date="2018" name="Plant J.">
        <title>The Physcomitrella patens chromosome-scale assembly reveals moss genome structure and evolution.</title>
        <authorList>
            <person name="Lang D."/>
            <person name="Ullrich K.K."/>
            <person name="Murat F."/>
            <person name="Fuchs J."/>
            <person name="Jenkins J."/>
            <person name="Haas F.B."/>
            <person name="Piednoel M."/>
            <person name="Gundlach H."/>
            <person name="Van Bel M."/>
            <person name="Meyberg R."/>
            <person name="Vives C."/>
            <person name="Morata J."/>
            <person name="Symeonidi A."/>
            <person name="Hiss M."/>
            <person name="Muchero W."/>
            <person name="Kamisugi Y."/>
            <person name="Saleh O."/>
            <person name="Blanc G."/>
            <person name="Decker E.L."/>
            <person name="van Gessel N."/>
            <person name="Grimwood J."/>
            <person name="Hayes R.D."/>
            <person name="Graham S.W."/>
            <person name="Gunter L.E."/>
            <person name="McDaniel S.F."/>
            <person name="Hoernstein S.N.W."/>
            <person name="Larsson A."/>
            <person name="Li F.W."/>
            <person name="Perroud P.F."/>
            <person name="Phillips J."/>
            <person name="Ranjan P."/>
            <person name="Rokshar D.S."/>
            <person name="Rothfels C.J."/>
            <person name="Schneider L."/>
            <person name="Shu S."/>
            <person name="Stevenson D.W."/>
            <person name="Thummler F."/>
            <person name="Tillich M."/>
            <person name="Villarreal Aguilar J.C."/>
            <person name="Widiez T."/>
            <person name="Wong G.K."/>
            <person name="Wymore A."/>
            <person name="Zhang Y."/>
            <person name="Zimmer A.D."/>
            <person name="Quatrano R.S."/>
            <person name="Mayer K.F.X."/>
            <person name="Goodstein D."/>
            <person name="Casacuberta J.M."/>
            <person name="Vandepoele K."/>
            <person name="Reski R."/>
            <person name="Cuming A.C."/>
            <person name="Tuskan G.A."/>
            <person name="Maumus F."/>
            <person name="Salse J."/>
            <person name="Schmutz J."/>
            <person name="Rensing S.A."/>
        </authorList>
    </citation>
    <scope>NUCLEOTIDE SEQUENCE [LARGE SCALE GENOMIC DNA]</scope>
    <source>
        <strain evidence="4 5">cv. Gransden 2004</strain>
    </source>
</reference>
<organism evidence="3">
    <name type="scientific">Physcomitrium patens</name>
    <name type="common">Spreading-leaved earth moss</name>
    <name type="synonym">Physcomitrella patens</name>
    <dbReference type="NCBI Taxonomy" id="3218"/>
    <lineage>
        <taxon>Eukaryota</taxon>
        <taxon>Viridiplantae</taxon>
        <taxon>Streptophyta</taxon>
        <taxon>Embryophyta</taxon>
        <taxon>Bryophyta</taxon>
        <taxon>Bryophytina</taxon>
        <taxon>Bryopsida</taxon>
        <taxon>Funariidae</taxon>
        <taxon>Funariales</taxon>
        <taxon>Funariaceae</taxon>
        <taxon>Physcomitrium</taxon>
    </lineage>
</organism>
<reference evidence="4" key="3">
    <citation type="submission" date="2020-12" db="UniProtKB">
        <authorList>
            <consortium name="EnsemblPlants"/>
        </authorList>
    </citation>
    <scope>IDENTIFICATION</scope>
</reference>
<evidence type="ECO:0000256" key="1">
    <source>
        <dbReference type="SAM" id="MobiDB-lite"/>
    </source>
</evidence>
<dbReference type="RefSeq" id="XP_024393829.1">
    <property type="nucleotide sequence ID" value="XM_024538061.2"/>
</dbReference>
<dbReference type="PaxDb" id="3218-PP1S126_41V6.1"/>
<evidence type="ECO:0000256" key="2">
    <source>
        <dbReference type="SAM" id="SignalP"/>
    </source>
</evidence>
<dbReference type="Proteomes" id="UP000006727">
    <property type="component" value="Chromosome 14"/>
</dbReference>
<protein>
    <submittedName>
        <fullName evidence="3 4">Uncharacterized protein</fullName>
    </submittedName>
</protein>
<dbReference type="GeneID" id="112291082"/>
<dbReference type="EnsemblPlants" id="Pp3c14_3390V3.1">
    <property type="protein sequence ID" value="Pp3c14_3390V3.1"/>
    <property type="gene ID" value="Pp3c14_3390"/>
</dbReference>
<dbReference type="Gramene" id="Pp3c14_3390V3.1">
    <property type="protein sequence ID" value="Pp3c14_3390V3.1"/>
    <property type="gene ID" value="Pp3c14_3390"/>
</dbReference>
<evidence type="ECO:0000313" key="4">
    <source>
        <dbReference type="EnsemblPlants" id="Pp3c14_3390V3.1"/>
    </source>
</evidence>
<evidence type="ECO:0000313" key="3">
    <source>
        <dbReference type="EMBL" id="PNR40546.1"/>
    </source>
</evidence>
<name>A0A2K1JGX9_PHYPA</name>
<reference evidence="3 5" key="1">
    <citation type="journal article" date="2008" name="Science">
        <title>The Physcomitrella genome reveals evolutionary insights into the conquest of land by plants.</title>
        <authorList>
            <person name="Rensing S."/>
            <person name="Lang D."/>
            <person name="Zimmer A."/>
            <person name="Terry A."/>
            <person name="Salamov A."/>
            <person name="Shapiro H."/>
            <person name="Nishiyama T."/>
            <person name="Perroud P.-F."/>
            <person name="Lindquist E."/>
            <person name="Kamisugi Y."/>
            <person name="Tanahashi T."/>
            <person name="Sakakibara K."/>
            <person name="Fujita T."/>
            <person name="Oishi K."/>
            <person name="Shin-I T."/>
            <person name="Kuroki Y."/>
            <person name="Toyoda A."/>
            <person name="Suzuki Y."/>
            <person name="Hashimoto A."/>
            <person name="Yamaguchi K."/>
            <person name="Sugano A."/>
            <person name="Kohara Y."/>
            <person name="Fujiyama A."/>
            <person name="Anterola A."/>
            <person name="Aoki S."/>
            <person name="Ashton N."/>
            <person name="Barbazuk W.B."/>
            <person name="Barker E."/>
            <person name="Bennetzen J."/>
            <person name="Bezanilla M."/>
            <person name="Blankenship R."/>
            <person name="Cho S.H."/>
            <person name="Dutcher S."/>
            <person name="Estelle M."/>
            <person name="Fawcett J.A."/>
            <person name="Gundlach H."/>
            <person name="Hanada K."/>
            <person name="Heyl A."/>
            <person name="Hicks K.A."/>
            <person name="Hugh J."/>
            <person name="Lohr M."/>
            <person name="Mayer K."/>
            <person name="Melkozernov A."/>
            <person name="Murata T."/>
            <person name="Nelson D."/>
            <person name="Pils B."/>
            <person name="Prigge M."/>
            <person name="Reiss B."/>
            <person name="Renner T."/>
            <person name="Rombauts S."/>
            <person name="Rushton P."/>
            <person name="Sanderfoot A."/>
            <person name="Schween G."/>
            <person name="Shiu S.-H."/>
            <person name="Stueber K."/>
            <person name="Theodoulou F.L."/>
            <person name="Tu H."/>
            <person name="Van de Peer Y."/>
            <person name="Verrier P.J."/>
            <person name="Waters E."/>
            <person name="Wood A."/>
            <person name="Yang L."/>
            <person name="Cove D."/>
            <person name="Cuming A."/>
            <person name="Hasebe M."/>
            <person name="Lucas S."/>
            <person name="Mishler D.B."/>
            <person name="Reski R."/>
            <person name="Grigoriev I."/>
            <person name="Quatrano R.S."/>
            <person name="Boore J.L."/>
        </authorList>
    </citation>
    <scope>NUCLEOTIDE SEQUENCE [LARGE SCALE GENOMIC DNA]</scope>
    <source>
        <strain evidence="4 5">cv. Gransden 2004</strain>
    </source>
</reference>
<feature type="chain" id="PRO_5044576321" evidence="2">
    <location>
        <begin position="30"/>
        <end position="100"/>
    </location>
</feature>
<keyword evidence="5" id="KW-1185">Reference proteome</keyword>
<gene>
    <name evidence="4" type="primary">LOC112291082</name>
    <name evidence="3" type="ORF">PHYPA_017948</name>
</gene>
<dbReference type="EMBL" id="ABEU02000014">
    <property type="protein sequence ID" value="PNR40546.1"/>
    <property type="molecule type" value="Genomic_DNA"/>
</dbReference>
<evidence type="ECO:0000313" key="5">
    <source>
        <dbReference type="Proteomes" id="UP000006727"/>
    </source>
</evidence>
<feature type="signal peptide" evidence="2">
    <location>
        <begin position="1"/>
        <end position="29"/>
    </location>
</feature>
<feature type="region of interest" description="Disordered" evidence="1">
    <location>
        <begin position="74"/>
        <end position="100"/>
    </location>
</feature>
<proteinExistence type="predicted"/>
<accession>A0A2K1JGX9</accession>
<keyword evidence="2" id="KW-0732">Signal</keyword>
<dbReference type="AlphaFoldDB" id="A0A2K1JGX9"/>